<dbReference type="Gramene" id="TKW33771">
    <property type="protein sequence ID" value="TKW33771"/>
    <property type="gene ID" value="SEVIR_2G261000v2"/>
</dbReference>
<name>A0A4U6VUZ9_SETVI</name>
<feature type="region of interest" description="Disordered" evidence="1">
    <location>
        <begin position="118"/>
        <end position="146"/>
    </location>
</feature>
<dbReference type="AlphaFoldDB" id="A0A4U6VUZ9"/>
<keyword evidence="3" id="KW-1185">Reference proteome</keyword>
<evidence type="ECO:0000313" key="2">
    <source>
        <dbReference type="EMBL" id="TKW33771.1"/>
    </source>
</evidence>
<organism evidence="2 3">
    <name type="scientific">Setaria viridis</name>
    <name type="common">Green bristlegrass</name>
    <name type="synonym">Setaria italica subsp. viridis</name>
    <dbReference type="NCBI Taxonomy" id="4556"/>
    <lineage>
        <taxon>Eukaryota</taxon>
        <taxon>Viridiplantae</taxon>
        <taxon>Streptophyta</taxon>
        <taxon>Embryophyta</taxon>
        <taxon>Tracheophyta</taxon>
        <taxon>Spermatophyta</taxon>
        <taxon>Magnoliopsida</taxon>
        <taxon>Liliopsida</taxon>
        <taxon>Poales</taxon>
        <taxon>Poaceae</taxon>
        <taxon>PACMAD clade</taxon>
        <taxon>Panicoideae</taxon>
        <taxon>Panicodae</taxon>
        <taxon>Paniceae</taxon>
        <taxon>Cenchrinae</taxon>
        <taxon>Setaria</taxon>
    </lineage>
</organism>
<evidence type="ECO:0000313" key="3">
    <source>
        <dbReference type="Proteomes" id="UP000298652"/>
    </source>
</evidence>
<sequence>MGLTCQAVGPIHQVAFFFPSLSPPPPLSLPISSRAHAHRPLVPHARRPLAPPCPAVARRSHEDRRPSPFSASRPPHAGPAALVSIRRSSWCRRSMPRHGAPRPRPTWVVQPIIGRSSRRLHYASSPSGGSEGGVDGRGRPGARAAG</sequence>
<reference evidence="2" key="1">
    <citation type="submission" date="2019-03" db="EMBL/GenBank/DDBJ databases">
        <title>WGS assembly of Setaria viridis.</title>
        <authorList>
            <person name="Huang P."/>
            <person name="Jenkins J."/>
            <person name="Grimwood J."/>
            <person name="Barry K."/>
            <person name="Healey A."/>
            <person name="Mamidi S."/>
            <person name="Sreedasyam A."/>
            <person name="Shu S."/>
            <person name="Feldman M."/>
            <person name="Wu J."/>
            <person name="Yu Y."/>
            <person name="Chen C."/>
            <person name="Johnson J."/>
            <person name="Rokhsar D."/>
            <person name="Baxter I."/>
            <person name="Schmutz J."/>
            <person name="Brutnell T."/>
            <person name="Kellogg E."/>
        </authorList>
    </citation>
    <scope>NUCLEOTIDE SEQUENCE [LARGE SCALE GENOMIC DNA]</scope>
</reference>
<gene>
    <name evidence="2" type="ORF">SEVIR_2G261000v2</name>
</gene>
<dbReference type="EMBL" id="CM016553">
    <property type="protein sequence ID" value="TKW33771.1"/>
    <property type="molecule type" value="Genomic_DNA"/>
</dbReference>
<feature type="region of interest" description="Disordered" evidence="1">
    <location>
        <begin position="42"/>
        <end position="81"/>
    </location>
</feature>
<accession>A0A4U6VUZ9</accession>
<proteinExistence type="predicted"/>
<protein>
    <submittedName>
        <fullName evidence="2">Uncharacterized protein</fullName>
    </submittedName>
</protein>
<evidence type="ECO:0000256" key="1">
    <source>
        <dbReference type="SAM" id="MobiDB-lite"/>
    </source>
</evidence>
<dbReference type="Proteomes" id="UP000298652">
    <property type="component" value="Chromosome 2"/>
</dbReference>